<feature type="compositionally biased region" description="Basic residues" evidence="1">
    <location>
        <begin position="545"/>
        <end position="554"/>
    </location>
</feature>
<dbReference type="OrthoDB" id="5245206at2759"/>
<keyword evidence="2" id="KW-1133">Transmembrane helix</keyword>
<dbReference type="EMBL" id="ML976086">
    <property type="protein sequence ID" value="KAF1939225.1"/>
    <property type="molecule type" value="Genomic_DNA"/>
</dbReference>
<evidence type="ECO:0000256" key="1">
    <source>
        <dbReference type="SAM" id="MobiDB-lite"/>
    </source>
</evidence>
<feature type="region of interest" description="Disordered" evidence="1">
    <location>
        <begin position="149"/>
        <end position="175"/>
    </location>
</feature>
<accession>A0A6A5SF11</accession>
<evidence type="ECO:0000313" key="3">
    <source>
        <dbReference type="EMBL" id="KAF1939225.1"/>
    </source>
</evidence>
<name>A0A6A5SF11_9PLEO</name>
<keyword evidence="2" id="KW-0472">Membrane</keyword>
<feature type="transmembrane region" description="Helical" evidence="2">
    <location>
        <begin position="6"/>
        <end position="29"/>
    </location>
</feature>
<gene>
    <name evidence="3" type="ORF">EJ02DRAFT_264756</name>
</gene>
<keyword evidence="4" id="KW-1185">Reference proteome</keyword>
<feature type="region of interest" description="Disordered" evidence="1">
    <location>
        <begin position="535"/>
        <end position="567"/>
    </location>
</feature>
<dbReference type="AlphaFoldDB" id="A0A6A5SF11"/>
<keyword evidence="2" id="KW-0812">Transmembrane</keyword>
<organism evidence="3 4">
    <name type="scientific">Clathrospora elynae</name>
    <dbReference type="NCBI Taxonomy" id="706981"/>
    <lineage>
        <taxon>Eukaryota</taxon>
        <taxon>Fungi</taxon>
        <taxon>Dikarya</taxon>
        <taxon>Ascomycota</taxon>
        <taxon>Pezizomycotina</taxon>
        <taxon>Dothideomycetes</taxon>
        <taxon>Pleosporomycetidae</taxon>
        <taxon>Pleosporales</taxon>
        <taxon>Diademaceae</taxon>
        <taxon>Clathrospora</taxon>
    </lineage>
</organism>
<evidence type="ECO:0000313" key="4">
    <source>
        <dbReference type="Proteomes" id="UP000800038"/>
    </source>
</evidence>
<sequence>MQSKVIIAASVLLGICFIIVMALVTRFFLPKQTKQSQPDDMYIANGSAERQGQLAQISSSWKRLFTAKQDQNKGHWVPTLAGIIKAGDEGLFSSALFTNLHGHPGDLPLDALYEAFANELRAQPLAERASYSPEVTRFLAGRKRPAAAGLGRSKSVLSHKAANNKRPETNAKTQRKSLDLSAMEMGLSRGISIKKPVQALVPMRNGLQYERKQKARRGSWMKNGQTVKNQGGPINVPITSAELAALSIILGSQLDITTGNQDASCEQGAHGISIARAPTEDCKHRITLQQHKRNKAQQHAQGSGVSPLYAKHLAAGSLPYSQDTNGINSILITEETLESIQAGASLYTHPSTVRTPQSIFLASLPSSRELHFHILAASTQVHIPTTLLDAIAALPFSSGLPPLASAPLINTVRFIASAGLPPARLLQRLEGLVDKVHRHSPHLDIFGPLYEAQNAGLLFRERERLGKLATHPGLADRLADKTARMSRYITLLQRLIALVPDIKSSENARAAVQEATQLQLRSAYALAVAAHASPPLVESEERGTKHAPHPHLRSNRSSDVSTSSMASSNAFPANNLGKQIEAVLKSELPLPLETVAFVARMVLVAWTLSLQSVAWGEGEDESAFRVPGLEGTGEKTVVLG</sequence>
<proteinExistence type="predicted"/>
<feature type="compositionally biased region" description="Low complexity" evidence="1">
    <location>
        <begin position="555"/>
        <end position="567"/>
    </location>
</feature>
<feature type="region of interest" description="Disordered" evidence="1">
    <location>
        <begin position="212"/>
        <end position="233"/>
    </location>
</feature>
<reference evidence="3" key="1">
    <citation type="journal article" date="2020" name="Stud. Mycol.">
        <title>101 Dothideomycetes genomes: a test case for predicting lifestyles and emergence of pathogens.</title>
        <authorList>
            <person name="Haridas S."/>
            <person name="Albert R."/>
            <person name="Binder M."/>
            <person name="Bloem J."/>
            <person name="Labutti K."/>
            <person name="Salamov A."/>
            <person name="Andreopoulos B."/>
            <person name="Baker S."/>
            <person name="Barry K."/>
            <person name="Bills G."/>
            <person name="Bluhm B."/>
            <person name="Cannon C."/>
            <person name="Castanera R."/>
            <person name="Culley D."/>
            <person name="Daum C."/>
            <person name="Ezra D."/>
            <person name="Gonzalez J."/>
            <person name="Henrissat B."/>
            <person name="Kuo A."/>
            <person name="Liang C."/>
            <person name="Lipzen A."/>
            <person name="Lutzoni F."/>
            <person name="Magnuson J."/>
            <person name="Mondo S."/>
            <person name="Nolan M."/>
            <person name="Ohm R."/>
            <person name="Pangilinan J."/>
            <person name="Park H.-J."/>
            <person name="Ramirez L."/>
            <person name="Alfaro M."/>
            <person name="Sun H."/>
            <person name="Tritt A."/>
            <person name="Yoshinaga Y."/>
            <person name="Zwiers L.-H."/>
            <person name="Turgeon B."/>
            <person name="Goodwin S."/>
            <person name="Spatafora J."/>
            <person name="Crous P."/>
            <person name="Grigoriev I."/>
        </authorList>
    </citation>
    <scope>NUCLEOTIDE SEQUENCE</scope>
    <source>
        <strain evidence="3">CBS 161.51</strain>
    </source>
</reference>
<protein>
    <submittedName>
        <fullName evidence="3">Uncharacterized protein</fullName>
    </submittedName>
</protein>
<dbReference type="Proteomes" id="UP000800038">
    <property type="component" value="Unassembled WGS sequence"/>
</dbReference>
<evidence type="ECO:0000256" key="2">
    <source>
        <dbReference type="SAM" id="Phobius"/>
    </source>
</evidence>